<proteinExistence type="predicted"/>
<comment type="caution">
    <text evidence="8">The sequence shown here is derived from an EMBL/GenBank/DDBJ whole genome shotgun (WGS) entry which is preliminary data.</text>
</comment>
<dbReference type="GO" id="GO:0005524">
    <property type="term" value="F:ATP binding"/>
    <property type="evidence" value="ECO:0007669"/>
    <property type="project" value="UniProtKB-KW"/>
</dbReference>
<name>A0A4R9B7D8_9MICO</name>
<dbReference type="GO" id="GO:0016887">
    <property type="term" value="F:ATP hydrolysis activity"/>
    <property type="evidence" value="ECO:0007669"/>
    <property type="project" value="InterPro"/>
</dbReference>
<dbReference type="GO" id="GO:0005886">
    <property type="term" value="C:plasma membrane"/>
    <property type="evidence" value="ECO:0007669"/>
    <property type="project" value="UniProtKB-SubCell"/>
</dbReference>
<organism evidence="8 9">
    <name type="scientific">Cryobacterium fucosi</name>
    <dbReference type="NCBI Taxonomy" id="1259157"/>
    <lineage>
        <taxon>Bacteria</taxon>
        <taxon>Bacillati</taxon>
        <taxon>Actinomycetota</taxon>
        <taxon>Actinomycetes</taxon>
        <taxon>Micrococcales</taxon>
        <taxon>Microbacteriaceae</taxon>
        <taxon>Cryobacterium</taxon>
    </lineage>
</organism>
<feature type="compositionally biased region" description="Low complexity" evidence="6">
    <location>
        <begin position="21"/>
        <end position="42"/>
    </location>
</feature>
<keyword evidence="4 8" id="KW-0067">ATP-binding</keyword>
<dbReference type="AlphaFoldDB" id="A0A4R9B7D8"/>
<keyword evidence="9" id="KW-1185">Reference proteome</keyword>
<dbReference type="InterPro" id="IPR003593">
    <property type="entry name" value="AAA+_ATPase"/>
</dbReference>
<dbReference type="InterPro" id="IPR027417">
    <property type="entry name" value="P-loop_NTPase"/>
</dbReference>
<dbReference type="Pfam" id="PF00005">
    <property type="entry name" value="ABC_tran"/>
    <property type="match status" value="1"/>
</dbReference>
<dbReference type="GO" id="GO:0046677">
    <property type="term" value="P:response to antibiotic"/>
    <property type="evidence" value="ECO:0007669"/>
    <property type="project" value="UniProtKB-KW"/>
</dbReference>
<dbReference type="EMBL" id="SOHH01000064">
    <property type="protein sequence ID" value="TFD77681.1"/>
    <property type="molecule type" value="Genomic_DNA"/>
</dbReference>
<evidence type="ECO:0000256" key="3">
    <source>
        <dbReference type="ARBA" id="ARBA00022741"/>
    </source>
</evidence>
<dbReference type="SUPFAM" id="SSF52540">
    <property type="entry name" value="P-loop containing nucleoside triphosphate hydrolases"/>
    <property type="match status" value="1"/>
</dbReference>
<dbReference type="InterPro" id="IPR050763">
    <property type="entry name" value="ABC_transporter_ATP-binding"/>
</dbReference>
<dbReference type="InterPro" id="IPR003439">
    <property type="entry name" value="ABC_transporter-like_ATP-bd"/>
</dbReference>
<accession>A0A4R9B7D8</accession>
<dbReference type="Proteomes" id="UP000298313">
    <property type="component" value="Unassembled WGS sequence"/>
</dbReference>
<dbReference type="PROSITE" id="PS50893">
    <property type="entry name" value="ABC_TRANSPORTER_2"/>
    <property type="match status" value="1"/>
</dbReference>
<evidence type="ECO:0000256" key="1">
    <source>
        <dbReference type="ARBA" id="ARBA00004202"/>
    </source>
</evidence>
<dbReference type="OrthoDB" id="9804819at2"/>
<dbReference type="CDD" id="cd03230">
    <property type="entry name" value="ABC_DR_subfamily_A"/>
    <property type="match status" value="1"/>
</dbReference>
<evidence type="ECO:0000313" key="9">
    <source>
        <dbReference type="Proteomes" id="UP000298313"/>
    </source>
</evidence>
<dbReference type="Gene3D" id="3.40.50.300">
    <property type="entry name" value="P-loop containing nucleotide triphosphate hydrolases"/>
    <property type="match status" value="1"/>
</dbReference>
<keyword evidence="3" id="KW-0547">Nucleotide-binding</keyword>
<evidence type="ECO:0000259" key="7">
    <source>
        <dbReference type="PROSITE" id="PS50893"/>
    </source>
</evidence>
<sequence length="486" mass="49772">MSTPAAPGAPVRKAPVRKTPARPTGTARTPAARAKPAAPPRADNSEAPATSAGAAPKPRTTRPAAAKATATRTATAKAESAAKSSAARADTAKARAAKAAATRAAALASSLGQTVAEPIVVETAHVETAHVEPPVSEPATAKAADSTPAKLEPIVDAPAVADPVAVPASTAAPATNAETLPTDDAVTVAAPEADIEAPQAVAVRAPRKAPARSLRASTKRSPKSAPPVSDEPLTPVVLSLTGLKKSFGNTVAVSGIDLEVREGSFYGIVGPNGAGKTTTLSMITGLLRPDAGSVQVHGIDVWGSPIAAKRIIGVLPDRLRLFDRLTGAQLLYYSGVLRGLDGATVRKRSADLAAAFGLEDALNRLVADYSAGMTKKIALACAMIHSPRLLVLDEPFESVDPVSAVNVTEILQKYVASGGTVVLSSHGMDLIQRVCDHVAIIVQGAVLAAGTIDEVRGEKTLEERFIELAGGRKVAEGMEWLHSFSD</sequence>
<keyword evidence="5" id="KW-0046">Antibiotic resistance</keyword>
<evidence type="ECO:0000256" key="4">
    <source>
        <dbReference type="ARBA" id="ARBA00022840"/>
    </source>
</evidence>
<protein>
    <submittedName>
        <fullName evidence="8">ATP-binding cassette domain-containing protein</fullName>
    </submittedName>
</protein>
<feature type="compositionally biased region" description="Low complexity" evidence="6">
    <location>
        <begin position="52"/>
        <end position="89"/>
    </location>
</feature>
<reference evidence="8 9" key="1">
    <citation type="submission" date="2019-03" db="EMBL/GenBank/DDBJ databases">
        <title>Genomics of glacier-inhabiting Cryobacterium strains.</title>
        <authorList>
            <person name="Liu Q."/>
            <person name="Xin Y.-H."/>
        </authorList>
    </citation>
    <scope>NUCLEOTIDE SEQUENCE [LARGE SCALE GENOMIC DNA]</scope>
    <source>
        <strain evidence="8 9">Hh4</strain>
    </source>
</reference>
<keyword evidence="2" id="KW-0813">Transport</keyword>
<evidence type="ECO:0000256" key="2">
    <source>
        <dbReference type="ARBA" id="ARBA00022448"/>
    </source>
</evidence>
<dbReference type="SMART" id="SM00382">
    <property type="entry name" value="AAA"/>
    <property type="match status" value="1"/>
</dbReference>
<comment type="subcellular location">
    <subcellularLocation>
        <location evidence="1">Cell membrane</location>
        <topology evidence="1">Peripheral membrane protein</topology>
    </subcellularLocation>
</comment>
<evidence type="ECO:0000313" key="8">
    <source>
        <dbReference type="EMBL" id="TFD77681.1"/>
    </source>
</evidence>
<feature type="region of interest" description="Disordered" evidence="6">
    <location>
        <begin position="1"/>
        <end position="92"/>
    </location>
</feature>
<evidence type="ECO:0000256" key="5">
    <source>
        <dbReference type="ARBA" id="ARBA00023251"/>
    </source>
</evidence>
<feature type="region of interest" description="Disordered" evidence="6">
    <location>
        <begin position="202"/>
        <end position="231"/>
    </location>
</feature>
<dbReference type="PANTHER" id="PTHR42711">
    <property type="entry name" value="ABC TRANSPORTER ATP-BINDING PROTEIN"/>
    <property type="match status" value="1"/>
</dbReference>
<dbReference type="PANTHER" id="PTHR42711:SF19">
    <property type="entry name" value="DOXORUBICIN RESISTANCE ATP-BINDING PROTEIN DRRA"/>
    <property type="match status" value="1"/>
</dbReference>
<gene>
    <name evidence="8" type="ORF">E3T48_08390</name>
</gene>
<feature type="domain" description="ABC transporter" evidence="7">
    <location>
        <begin position="238"/>
        <end position="468"/>
    </location>
</feature>
<evidence type="ECO:0000256" key="6">
    <source>
        <dbReference type="SAM" id="MobiDB-lite"/>
    </source>
</evidence>